<feature type="coiled-coil region" evidence="1">
    <location>
        <begin position="501"/>
        <end position="528"/>
    </location>
</feature>
<feature type="region of interest" description="Disordered" evidence="2">
    <location>
        <begin position="196"/>
        <end position="339"/>
    </location>
</feature>
<accession>A0ABU6VP69</accession>
<evidence type="ECO:0000256" key="2">
    <source>
        <dbReference type="SAM" id="MobiDB-lite"/>
    </source>
</evidence>
<keyword evidence="4" id="KW-1185">Reference proteome</keyword>
<name>A0ABU6VP69_9FABA</name>
<organism evidence="3 4">
    <name type="scientific">Stylosanthes scabra</name>
    <dbReference type="NCBI Taxonomy" id="79078"/>
    <lineage>
        <taxon>Eukaryota</taxon>
        <taxon>Viridiplantae</taxon>
        <taxon>Streptophyta</taxon>
        <taxon>Embryophyta</taxon>
        <taxon>Tracheophyta</taxon>
        <taxon>Spermatophyta</taxon>
        <taxon>Magnoliopsida</taxon>
        <taxon>eudicotyledons</taxon>
        <taxon>Gunneridae</taxon>
        <taxon>Pentapetalae</taxon>
        <taxon>rosids</taxon>
        <taxon>fabids</taxon>
        <taxon>Fabales</taxon>
        <taxon>Fabaceae</taxon>
        <taxon>Papilionoideae</taxon>
        <taxon>50 kb inversion clade</taxon>
        <taxon>dalbergioids sensu lato</taxon>
        <taxon>Dalbergieae</taxon>
        <taxon>Pterocarpus clade</taxon>
        <taxon>Stylosanthes</taxon>
    </lineage>
</organism>
<keyword evidence="1" id="KW-0175">Coiled coil</keyword>
<evidence type="ECO:0000256" key="1">
    <source>
        <dbReference type="SAM" id="Coils"/>
    </source>
</evidence>
<dbReference type="Proteomes" id="UP001341840">
    <property type="component" value="Unassembled WGS sequence"/>
</dbReference>
<comment type="caution">
    <text evidence="3">The sequence shown here is derived from an EMBL/GenBank/DDBJ whole genome shotgun (WGS) entry which is preliminary data.</text>
</comment>
<evidence type="ECO:0000313" key="4">
    <source>
        <dbReference type="Proteomes" id="UP001341840"/>
    </source>
</evidence>
<protein>
    <submittedName>
        <fullName evidence="3">Uncharacterized protein</fullName>
    </submittedName>
</protein>
<dbReference type="EMBL" id="JASCZI010152012">
    <property type="protein sequence ID" value="MED6175172.1"/>
    <property type="molecule type" value="Genomic_DNA"/>
</dbReference>
<feature type="compositionally biased region" description="Low complexity" evidence="2">
    <location>
        <begin position="246"/>
        <end position="262"/>
    </location>
</feature>
<feature type="compositionally biased region" description="Acidic residues" evidence="2">
    <location>
        <begin position="317"/>
        <end position="327"/>
    </location>
</feature>
<feature type="compositionally biased region" description="Basic residues" evidence="2">
    <location>
        <begin position="230"/>
        <end position="239"/>
    </location>
</feature>
<gene>
    <name evidence="3" type="ORF">PIB30_075827</name>
</gene>
<evidence type="ECO:0000313" key="3">
    <source>
        <dbReference type="EMBL" id="MED6175172.1"/>
    </source>
</evidence>
<proteinExistence type="predicted"/>
<reference evidence="3 4" key="1">
    <citation type="journal article" date="2023" name="Plants (Basel)">
        <title>Bridging the Gap: Combining Genomics and Transcriptomics Approaches to Understand Stylosanthes scabra, an Orphan Legume from the Brazilian Caatinga.</title>
        <authorList>
            <person name="Ferreira-Neto J.R.C."/>
            <person name="da Silva M.D."/>
            <person name="Binneck E."/>
            <person name="de Melo N.F."/>
            <person name="da Silva R.H."/>
            <person name="de Melo A.L.T.M."/>
            <person name="Pandolfi V."/>
            <person name="Bustamante F.O."/>
            <person name="Brasileiro-Vidal A.C."/>
            <person name="Benko-Iseppon A.M."/>
        </authorList>
    </citation>
    <scope>NUCLEOTIDE SEQUENCE [LARGE SCALE GENOMIC DNA]</scope>
    <source>
        <tissue evidence="3">Leaves</tissue>
    </source>
</reference>
<sequence length="556" mass="61930">MHTHQNLHHSWSFPVLAYIDEKFLQLFLFEHFPRFAPTRKLLTIQPDKIASPRAWSWGSAYPFKCLEEVIDLEENFYFRPYTSSLHSDASDLHQFYSSDLENDHNGIISGKEGSYDFWLLCTSPSLLPGLIVMDRDYPSGAMICPITYRPNKVSCQLGWDQDPKNVEPAFCPIEDLRKKVLFQSVLPEYDPDLDAKCYKSQPSSKRKCDDSAPLAEPTKRGKLPSSNAKVVRRSPKKPIKPPVDATPPRVSTSSRVPLSSTSKAKGSSTVACSPKSSQSPVKGTSSLLGKTVKRRSPRILCKMKTISNTPNDPVSFGDEDSQDEDSGDCSSSSTIGGVSGEGVAQDVIQDNPQVVAEYENNVDSGVRMKEILLGVMLSLFRWCFPPQLLVHILDRPSQCSALLILQRNPQLLLHSAHDEFEYFHDDAKALLCRFASLNPSFVLLVDLNPLFKRLGYGGDTLDNLKLIKFSDSLLEKLSSKLKPPSSRVLDFSREEISSKEYDSLSSDVSALQERINSLTTELNTMKAKLAGVSLEREQLAKTKEAASSVVTCDNLL</sequence>
<feature type="compositionally biased region" description="Polar residues" evidence="2">
    <location>
        <begin position="263"/>
        <end position="288"/>
    </location>
</feature>